<dbReference type="SUPFAM" id="SSF53474">
    <property type="entry name" value="alpha/beta-Hydrolases"/>
    <property type="match status" value="1"/>
</dbReference>
<evidence type="ECO:0000259" key="1">
    <source>
        <dbReference type="Pfam" id="PF00561"/>
    </source>
</evidence>
<dbReference type="Gene3D" id="3.40.50.1820">
    <property type="entry name" value="alpha/beta hydrolase"/>
    <property type="match status" value="1"/>
</dbReference>
<sequence length="263" mass="28655">MTVMSCAVHHEVDGPSDGPVVVLSNSIGSTLRMWDPQLKPLTDHGFRVIRYDTRGHGRSPVPRAPYTISDLGGDVIALLDRLDVPAAHIIGLSLGGMTGLWLAQHQPSRVRTLAATFTSARPGNEQAWRARIEQVRTQGMAAIADGSIDRWFTQPWIEANPLLTKEMREMTASTPAEGYIACCRLLARLDLVPDLAKVTAPTLVIAGAQDKSLPPEHGKLIADGVAGARFEVLSPAAHLGSYEQADRFNDLVLHHLRAFPLRR</sequence>
<proteinExistence type="predicted"/>
<gene>
    <name evidence="2" type="primary">pcaD</name>
    <name evidence="2" type="ORF">D5S19_13860</name>
</gene>
<name>A0A419I4S1_9PSEU</name>
<dbReference type="PANTHER" id="PTHR43798">
    <property type="entry name" value="MONOACYLGLYCEROL LIPASE"/>
    <property type="match status" value="1"/>
</dbReference>
<dbReference type="Pfam" id="PF00561">
    <property type="entry name" value="Abhydrolase_1"/>
    <property type="match status" value="1"/>
</dbReference>
<protein>
    <submittedName>
        <fullName evidence="2">3-oxoadipate enol-lactonase</fullName>
        <ecNumber evidence="2">3.1.1.24</ecNumber>
    </submittedName>
</protein>
<dbReference type="AlphaFoldDB" id="A0A419I4S1"/>
<dbReference type="GO" id="GO:0016020">
    <property type="term" value="C:membrane"/>
    <property type="evidence" value="ECO:0007669"/>
    <property type="project" value="TreeGrafter"/>
</dbReference>
<dbReference type="EC" id="3.1.1.24" evidence="2"/>
<comment type="caution">
    <text evidence="2">The sequence shown here is derived from an EMBL/GenBank/DDBJ whole genome shotgun (WGS) entry which is preliminary data.</text>
</comment>
<dbReference type="OrthoDB" id="3396704at2"/>
<dbReference type="InterPro" id="IPR050266">
    <property type="entry name" value="AB_hydrolase_sf"/>
</dbReference>
<feature type="domain" description="AB hydrolase-1" evidence="1">
    <location>
        <begin position="19"/>
        <end position="118"/>
    </location>
</feature>
<evidence type="ECO:0000313" key="2">
    <source>
        <dbReference type="EMBL" id="RJQ85467.1"/>
    </source>
</evidence>
<accession>A0A419I4S1</accession>
<keyword evidence="3" id="KW-1185">Reference proteome</keyword>
<dbReference type="NCBIfam" id="TIGR02427">
    <property type="entry name" value="protocat_pcaD"/>
    <property type="match status" value="1"/>
</dbReference>
<keyword evidence="2" id="KW-0378">Hydrolase</keyword>
<dbReference type="RefSeq" id="WP_120023759.1">
    <property type="nucleotide sequence ID" value="NZ_QZFV01000078.1"/>
</dbReference>
<reference evidence="2 3" key="1">
    <citation type="submission" date="2018-09" db="EMBL/GenBank/DDBJ databases">
        <title>YIM PH 21725 draft genome.</title>
        <authorList>
            <person name="Miao C."/>
        </authorList>
    </citation>
    <scope>NUCLEOTIDE SEQUENCE [LARGE SCALE GENOMIC DNA]</scope>
    <source>
        <strain evidence="3">YIM PH21725</strain>
    </source>
</reference>
<dbReference type="GO" id="GO:0042952">
    <property type="term" value="P:beta-ketoadipate pathway"/>
    <property type="evidence" value="ECO:0007669"/>
    <property type="project" value="InterPro"/>
</dbReference>
<dbReference type="EMBL" id="QZFV01000078">
    <property type="protein sequence ID" value="RJQ85467.1"/>
    <property type="molecule type" value="Genomic_DNA"/>
</dbReference>
<dbReference type="InterPro" id="IPR026968">
    <property type="entry name" value="PcaD/CatD"/>
</dbReference>
<dbReference type="PANTHER" id="PTHR43798:SF33">
    <property type="entry name" value="HYDROLASE, PUTATIVE (AFU_ORTHOLOGUE AFUA_2G14860)-RELATED"/>
    <property type="match status" value="1"/>
</dbReference>
<evidence type="ECO:0000313" key="3">
    <source>
        <dbReference type="Proteomes" id="UP000285112"/>
    </source>
</evidence>
<dbReference type="InterPro" id="IPR000073">
    <property type="entry name" value="AB_hydrolase_1"/>
</dbReference>
<dbReference type="InterPro" id="IPR029058">
    <property type="entry name" value="AB_hydrolase_fold"/>
</dbReference>
<organism evidence="2 3">
    <name type="scientific">Amycolatopsis panacis</name>
    <dbReference type="NCBI Taxonomy" id="2340917"/>
    <lineage>
        <taxon>Bacteria</taxon>
        <taxon>Bacillati</taxon>
        <taxon>Actinomycetota</taxon>
        <taxon>Actinomycetes</taxon>
        <taxon>Pseudonocardiales</taxon>
        <taxon>Pseudonocardiaceae</taxon>
        <taxon>Amycolatopsis</taxon>
    </lineage>
</organism>
<dbReference type="GO" id="GO:0047570">
    <property type="term" value="F:3-oxoadipate enol-lactonase activity"/>
    <property type="evidence" value="ECO:0007669"/>
    <property type="project" value="UniProtKB-EC"/>
</dbReference>
<dbReference type="PRINTS" id="PR00111">
    <property type="entry name" value="ABHYDROLASE"/>
</dbReference>
<dbReference type="Proteomes" id="UP000285112">
    <property type="component" value="Unassembled WGS sequence"/>
</dbReference>